<geneLocation type="plasmid" evidence="2 3">
    <name>lp28-3</name>
</geneLocation>
<evidence type="ECO:0000313" key="2">
    <source>
        <dbReference type="EMBL" id="AEL19480.1"/>
    </source>
</evidence>
<name>G0AP54_BORBD</name>
<reference evidence="2 3" key="2">
    <citation type="journal article" date="2012" name="J. Bacteriol.">
        <title>Whole-Genome Sequences of Borrelia bissettii, Borrelia valaisiana, and Borrelia spielmanii.</title>
        <authorList>
            <person name="Schutzer S.E."/>
            <person name="Fraser-Liggett C.M."/>
            <person name="Qiu W.G."/>
            <person name="Kraiczy P."/>
            <person name="Mongodin E.F."/>
            <person name="Dunn J.J."/>
            <person name="Luft B.J."/>
            <person name="Casjens S.R."/>
        </authorList>
    </citation>
    <scope>NUCLEOTIDE SEQUENCE [LARGE SCALE GENOMIC DNA]</scope>
    <source>
        <strain evidence="2 3">DN127</strain>
    </source>
</reference>
<reference key="1">
    <citation type="submission" date="2011-06" db="EMBL/GenBank/DDBJ databases">
        <authorList>
            <person name="Mongodin E.F."/>
            <person name="Casjens S.R."/>
            <person name="Fraser-Liggett C.M."/>
            <person name="Qiu W.-G."/>
            <person name="Dunn J.J."/>
            <person name="Luft B.J."/>
            <person name="Schutzer S.E."/>
        </authorList>
    </citation>
    <scope>NUCLEOTIDE SEQUENCE</scope>
    <source>
        <strain>DN127</strain>
    </source>
</reference>
<protein>
    <submittedName>
        <fullName evidence="2">Borrelia hemolysin accessory family protein</fullName>
    </submittedName>
</protein>
<dbReference type="KEGG" id="bbs:BbiDN127_H0019"/>
<dbReference type="EMBL" id="CP002758">
    <property type="protein sequence ID" value="AEL19480.1"/>
    <property type="molecule type" value="Genomic_DNA"/>
</dbReference>
<accession>G0AP54</accession>
<keyword evidence="3" id="KW-1185">Reference proteome</keyword>
<feature type="coiled-coil region" evidence="1">
    <location>
        <begin position="24"/>
        <end position="103"/>
    </location>
</feature>
<gene>
    <name evidence="2" type="ordered locus">BbiDN127_H0019</name>
</gene>
<dbReference type="Proteomes" id="UP000001634">
    <property type="component" value="Plasmid lp28-3"/>
</dbReference>
<organism evidence="2 3">
    <name type="scientific">Borrelia bissettiae (strain DSM 17990 / CIP 109136 / DN127)</name>
    <name type="common">Borreliella bissettiae</name>
    <dbReference type="NCBI Taxonomy" id="521010"/>
    <lineage>
        <taxon>Bacteria</taxon>
        <taxon>Pseudomonadati</taxon>
        <taxon>Spirochaetota</taxon>
        <taxon>Spirochaetia</taxon>
        <taxon>Spirochaetales</taxon>
        <taxon>Borreliaceae</taxon>
        <taxon>Borreliella</taxon>
    </lineage>
</organism>
<dbReference type="InterPro" id="IPR007953">
    <property type="entry name" value="Holin-like_BlyB"/>
</dbReference>
<proteinExistence type="predicted"/>
<dbReference type="Pfam" id="PF05289">
    <property type="entry name" value="BLYB"/>
    <property type="match status" value="2"/>
</dbReference>
<evidence type="ECO:0000313" key="3">
    <source>
        <dbReference type="Proteomes" id="UP000001634"/>
    </source>
</evidence>
<dbReference type="PROSITE" id="PS51257">
    <property type="entry name" value="PROKAR_LIPOPROTEIN"/>
    <property type="match status" value="1"/>
</dbReference>
<evidence type="ECO:0000256" key="1">
    <source>
        <dbReference type="SAM" id="Coils"/>
    </source>
</evidence>
<dbReference type="AlphaFoldDB" id="G0AP54"/>
<keyword evidence="1" id="KW-0175">Coiled coil</keyword>
<sequence length="344" mass="39898">MTRKMFVVYAILALTSCCKNYESNVELKNQIEEFLNTKEIAQNVVKDSRLEEAEKKIQELTNKINEKDKEQFGHKLEKIKDRSEKKQENIKQESETIKEKLKNLFKYYNISVPIPKLPKNYLELGLTSISNLINVFSESKNEFGWAARKGFFLVYALYDHYILIYKSNMERLESALTPTTITKKLDPLNEKINKVIDLVNSIKYKSENKPETINEKSKTLFKDNLELGLTSISNLINVFSESKNEFGEVAHKGFSLVYDLYSYYTSIYKSNMERLESALTPTTITKKLDPLNEKINKVIDLVNSDDKNLKIHNGLKFDESGTPIYKNQEISKIKNLTSSMYNIN</sequence>
<keyword evidence="2" id="KW-0614">Plasmid</keyword>
<dbReference type="HOGENOM" id="CLU_805789_0_0_12"/>